<feature type="transmembrane region" description="Helical" evidence="1">
    <location>
        <begin position="64"/>
        <end position="86"/>
    </location>
</feature>
<sequence>MTTSFYLNTRSEFLKLRHTSAFWLTLLAAGFIPAINAIICIEKATDMIPKFRSTPWVTFLRYNWKNTAAVILPFYVILLINLVLQLEFRNMTWKQVYTSPRKYADIFFSKIVIVQILTISFLILFNLFMITSAYTINAFQNEYSFSHKTIPWHLMLQLSIRIYTGILGVMAIQYWMSVRFRNFVIPLGAGLGLWMAGLVLMEWDQIIYYPYMYSTLLFFTDFTKHPDQLPKLIFNSLTCFVLVLLLGFWNIYQQKERG</sequence>
<keyword evidence="3" id="KW-1185">Reference proteome</keyword>
<dbReference type="CDD" id="cd21809">
    <property type="entry name" value="ABC-2_lan_permease-like"/>
    <property type="match status" value="1"/>
</dbReference>
<feature type="transmembrane region" description="Helical" evidence="1">
    <location>
        <begin position="107"/>
        <end position="134"/>
    </location>
</feature>
<accession>A0ABS3Z118</accession>
<feature type="transmembrane region" description="Helical" evidence="1">
    <location>
        <begin position="183"/>
        <end position="203"/>
    </location>
</feature>
<comment type="caution">
    <text evidence="2">The sequence shown here is derived from an EMBL/GenBank/DDBJ whole genome shotgun (WGS) entry which is preliminary data.</text>
</comment>
<keyword evidence="1" id="KW-0472">Membrane</keyword>
<feature type="transmembrane region" description="Helical" evidence="1">
    <location>
        <begin position="232"/>
        <end position="252"/>
    </location>
</feature>
<protein>
    <submittedName>
        <fullName evidence="2">ABC transporter permease</fullName>
    </submittedName>
</protein>
<gene>
    <name evidence="2" type="ORF">J7I42_26505</name>
</gene>
<name>A0ABS3Z118_9BACT</name>
<feature type="transmembrane region" description="Helical" evidence="1">
    <location>
        <begin position="154"/>
        <end position="176"/>
    </location>
</feature>
<evidence type="ECO:0000256" key="1">
    <source>
        <dbReference type="SAM" id="Phobius"/>
    </source>
</evidence>
<proteinExistence type="predicted"/>
<evidence type="ECO:0000313" key="3">
    <source>
        <dbReference type="Proteomes" id="UP000677244"/>
    </source>
</evidence>
<keyword evidence="1" id="KW-1133">Transmembrane helix</keyword>
<feature type="transmembrane region" description="Helical" evidence="1">
    <location>
        <begin position="21"/>
        <end position="44"/>
    </location>
</feature>
<organism evidence="2 3">
    <name type="scientific">Niastella soli</name>
    <dbReference type="NCBI Taxonomy" id="2821487"/>
    <lineage>
        <taxon>Bacteria</taxon>
        <taxon>Pseudomonadati</taxon>
        <taxon>Bacteroidota</taxon>
        <taxon>Chitinophagia</taxon>
        <taxon>Chitinophagales</taxon>
        <taxon>Chitinophagaceae</taxon>
        <taxon>Niastella</taxon>
    </lineage>
</organism>
<evidence type="ECO:0000313" key="2">
    <source>
        <dbReference type="EMBL" id="MBO9203864.1"/>
    </source>
</evidence>
<dbReference type="EMBL" id="JAGHKO010000011">
    <property type="protein sequence ID" value="MBO9203864.1"/>
    <property type="molecule type" value="Genomic_DNA"/>
</dbReference>
<dbReference type="Pfam" id="PF12730">
    <property type="entry name" value="ABC2_membrane_4"/>
    <property type="match status" value="1"/>
</dbReference>
<keyword evidence="1" id="KW-0812">Transmembrane</keyword>
<dbReference type="RefSeq" id="WP_209141915.1">
    <property type="nucleotide sequence ID" value="NZ_JAGHKO010000011.1"/>
</dbReference>
<dbReference type="Proteomes" id="UP000677244">
    <property type="component" value="Unassembled WGS sequence"/>
</dbReference>
<reference evidence="2 3" key="1">
    <citation type="submission" date="2021-03" db="EMBL/GenBank/DDBJ databases">
        <title>Assistant Professor.</title>
        <authorList>
            <person name="Huq M.A."/>
        </authorList>
    </citation>
    <scope>NUCLEOTIDE SEQUENCE [LARGE SCALE GENOMIC DNA]</scope>
    <source>
        <strain evidence="2 3">MAH-29</strain>
    </source>
</reference>